<evidence type="ECO:0000256" key="5">
    <source>
        <dbReference type="SAM" id="MobiDB-lite"/>
    </source>
</evidence>
<reference evidence="8 9" key="1">
    <citation type="submission" date="2018-02" db="EMBL/GenBank/DDBJ databases">
        <title>8 Nocardia nova and 1 Nocardia cyriacigeorgica strain used for evolution to TMP-SMX.</title>
        <authorList>
            <person name="Mehta H."/>
            <person name="Weng J."/>
            <person name="Shamoo Y."/>
        </authorList>
    </citation>
    <scope>NUCLEOTIDE SEQUENCE [LARGE SCALE GENOMIC DNA]</scope>
    <source>
        <strain evidence="8 9">BAA2227</strain>
    </source>
</reference>
<keyword evidence="2" id="KW-0560">Oxidoreductase</keyword>
<feature type="domain" description="3-hydroxyisobutyrate dehydrogenase-like NAD-binding" evidence="7">
    <location>
        <begin position="201"/>
        <end position="315"/>
    </location>
</feature>
<dbReference type="Proteomes" id="UP000238356">
    <property type="component" value="Unassembled WGS sequence"/>
</dbReference>
<dbReference type="Gene3D" id="1.10.1040.10">
    <property type="entry name" value="N-(1-d-carboxylethyl)-l-norvaline Dehydrogenase, domain 2"/>
    <property type="match status" value="1"/>
</dbReference>
<dbReference type="EMBL" id="PSZD01000003">
    <property type="protein sequence ID" value="PPJ31121.1"/>
    <property type="molecule type" value="Genomic_DNA"/>
</dbReference>
<evidence type="ECO:0000313" key="8">
    <source>
        <dbReference type="EMBL" id="PPJ31121.1"/>
    </source>
</evidence>
<dbReference type="Gene3D" id="3.40.50.720">
    <property type="entry name" value="NAD(P)-binding Rossmann-like Domain"/>
    <property type="match status" value="1"/>
</dbReference>
<organism evidence="8 9">
    <name type="scientific">Nocardia nova</name>
    <dbReference type="NCBI Taxonomy" id="37330"/>
    <lineage>
        <taxon>Bacteria</taxon>
        <taxon>Bacillati</taxon>
        <taxon>Actinomycetota</taxon>
        <taxon>Actinomycetes</taxon>
        <taxon>Mycobacteriales</taxon>
        <taxon>Nocardiaceae</taxon>
        <taxon>Nocardia</taxon>
    </lineage>
</organism>
<feature type="active site" evidence="4">
    <location>
        <position position="203"/>
    </location>
</feature>
<dbReference type="GO" id="GO:0051287">
    <property type="term" value="F:NAD binding"/>
    <property type="evidence" value="ECO:0007669"/>
    <property type="project" value="InterPro"/>
</dbReference>
<dbReference type="Pfam" id="PF03446">
    <property type="entry name" value="NAD_binding_2"/>
    <property type="match status" value="1"/>
</dbReference>
<dbReference type="InterPro" id="IPR013328">
    <property type="entry name" value="6PGD_dom2"/>
</dbReference>
<dbReference type="InterPro" id="IPR029154">
    <property type="entry name" value="HIBADH-like_NADP-bd"/>
</dbReference>
<feature type="domain" description="6-phosphogluconate dehydrogenase NADP-binding" evidence="6">
    <location>
        <begin position="41"/>
        <end position="191"/>
    </location>
</feature>
<dbReference type="InterPro" id="IPR008927">
    <property type="entry name" value="6-PGluconate_DH-like_C_sf"/>
</dbReference>
<dbReference type="InterPro" id="IPR036291">
    <property type="entry name" value="NAD(P)-bd_dom_sf"/>
</dbReference>
<dbReference type="GO" id="GO:0050661">
    <property type="term" value="F:NADP binding"/>
    <property type="evidence" value="ECO:0007669"/>
    <property type="project" value="InterPro"/>
</dbReference>
<dbReference type="InterPro" id="IPR051265">
    <property type="entry name" value="HIBADH-related_NP60_sf"/>
</dbReference>
<name>A0A2S6ABF8_9NOCA</name>
<dbReference type="PANTHER" id="PTHR43580">
    <property type="entry name" value="OXIDOREDUCTASE GLYR1-RELATED"/>
    <property type="match status" value="1"/>
</dbReference>
<sequence>MYDSPITEGDRDRRGALRDSGKAGSVSGAGRDRDEEATVHIAVLGMGRMGRAVAGRLLDGGHRVTVWNRTEGKAAELISAGATEAGTVAAAVSGVDAALTALADDAAVTSVAFGELQTSLDSGTPYIDCSTVSPALGAALADAFGDRFLALPIVGAPGAVTAGKATLLAGGPAPLRDRLAPLLGTLSERVRHYDSAAHALTAKVTTNFLLITGVAALAEAFAVGRSGGLGDAELRELLADAPVVAPALANRFDAVLTASPDGWWTTVLGAKDAGLAFDLAAEAGAHLPLAEIVRKRYEDAARTNPGADIAAIAALYRDGGDSAQG</sequence>
<feature type="compositionally biased region" description="Basic and acidic residues" evidence="5">
    <location>
        <begin position="8"/>
        <end position="21"/>
    </location>
</feature>
<evidence type="ECO:0000256" key="3">
    <source>
        <dbReference type="ARBA" id="ARBA00023027"/>
    </source>
</evidence>
<accession>A0A2S6ABF8</accession>
<evidence type="ECO:0000259" key="6">
    <source>
        <dbReference type="Pfam" id="PF03446"/>
    </source>
</evidence>
<dbReference type="InterPro" id="IPR015815">
    <property type="entry name" value="HIBADH-related"/>
</dbReference>
<protein>
    <submittedName>
        <fullName evidence="8">NAD(P)-dependent oxidoreductase</fullName>
    </submittedName>
</protein>
<evidence type="ECO:0000259" key="7">
    <source>
        <dbReference type="Pfam" id="PF14833"/>
    </source>
</evidence>
<dbReference type="InterPro" id="IPR006115">
    <property type="entry name" value="6PGDH_NADP-bd"/>
</dbReference>
<dbReference type="PANTHER" id="PTHR43580:SF2">
    <property type="entry name" value="CYTOKINE-LIKE NUCLEAR FACTOR N-PAC"/>
    <property type="match status" value="1"/>
</dbReference>
<comment type="caution">
    <text evidence="8">The sequence shown here is derived from an EMBL/GenBank/DDBJ whole genome shotgun (WGS) entry which is preliminary data.</text>
</comment>
<dbReference type="SUPFAM" id="SSF48179">
    <property type="entry name" value="6-phosphogluconate dehydrogenase C-terminal domain-like"/>
    <property type="match status" value="1"/>
</dbReference>
<dbReference type="AlphaFoldDB" id="A0A2S6ABF8"/>
<dbReference type="PIRSF" id="PIRSF000103">
    <property type="entry name" value="HIBADH"/>
    <property type="match status" value="1"/>
</dbReference>
<gene>
    <name evidence="8" type="ORF">C5F51_05800</name>
</gene>
<evidence type="ECO:0000256" key="1">
    <source>
        <dbReference type="ARBA" id="ARBA00009080"/>
    </source>
</evidence>
<keyword evidence="3" id="KW-0520">NAD</keyword>
<evidence type="ECO:0000256" key="4">
    <source>
        <dbReference type="PIRSR" id="PIRSR000103-1"/>
    </source>
</evidence>
<comment type="similarity">
    <text evidence="1">Belongs to the HIBADH-related family.</text>
</comment>
<dbReference type="GO" id="GO:0016491">
    <property type="term" value="F:oxidoreductase activity"/>
    <property type="evidence" value="ECO:0007669"/>
    <property type="project" value="UniProtKB-KW"/>
</dbReference>
<proteinExistence type="inferred from homology"/>
<keyword evidence="9" id="KW-1185">Reference proteome</keyword>
<dbReference type="SUPFAM" id="SSF51735">
    <property type="entry name" value="NAD(P)-binding Rossmann-fold domains"/>
    <property type="match status" value="1"/>
</dbReference>
<feature type="region of interest" description="Disordered" evidence="5">
    <location>
        <begin position="1"/>
        <end position="33"/>
    </location>
</feature>
<evidence type="ECO:0000256" key="2">
    <source>
        <dbReference type="ARBA" id="ARBA00023002"/>
    </source>
</evidence>
<dbReference type="Pfam" id="PF14833">
    <property type="entry name" value="NAD_binding_11"/>
    <property type="match status" value="1"/>
</dbReference>
<evidence type="ECO:0000313" key="9">
    <source>
        <dbReference type="Proteomes" id="UP000238356"/>
    </source>
</evidence>